<evidence type="ECO:0000313" key="2">
    <source>
        <dbReference type="Proteomes" id="UP000595140"/>
    </source>
</evidence>
<protein>
    <submittedName>
        <fullName evidence="1">Uncharacterized protein</fullName>
    </submittedName>
</protein>
<dbReference type="EMBL" id="OOIL02000093">
    <property type="protein sequence ID" value="VFQ60025.1"/>
    <property type="molecule type" value="Genomic_DNA"/>
</dbReference>
<organism evidence="1 2">
    <name type="scientific">Cuscuta campestris</name>
    <dbReference type="NCBI Taxonomy" id="132261"/>
    <lineage>
        <taxon>Eukaryota</taxon>
        <taxon>Viridiplantae</taxon>
        <taxon>Streptophyta</taxon>
        <taxon>Embryophyta</taxon>
        <taxon>Tracheophyta</taxon>
        <taxon>Spermatophyta</taxon>
        <taxon>Magnoliopsida</taxon>
        <taxon>eudicotyledons</taxon>
        <taxon>Gunneridae</taxon>
        <taxon>Pentapetalae</taxon>
        <taxon>asterids</taxon>
        <taxon>lamiids</taxon>
        <taxon>Solanales</taxon>
        <taxon>Convolvulaceae</taxon>
        <taxon>Cuscuteae</taxon>
        <taxon>Cuscuta</taxon>
        <taxon>Cuscuta subgen. Grammica</taxon>
        <taxon>Cuscuta sect. Cleistogrammica</taxon>
    </lineage>
</organism>
<proteinExistence type="predicted"/>
<name>A0A484K695_9ASTE</name>
<gene>
    <name evidence="1" type="ORF">CCAM_LOCUS1801</name>
</gene>
<evidence type="ECO:0000313" key="1">
    <source>
        <dbReference type="EMBL" id="VFQ60025.1"/>
    </source>
</evidence>
<keyword evidence="2" id="KW-1185">Reference proteome</keyword>
<reference evidence="1 2" key="1">
    <citation type="submission" date="2018-04" db="EMBL/GenBank/DDBJ databases">
        <authorList>
            <person name="Vogel A."/>
        </authorList>
    </citation>
    <scope>NUCLEOTIDE SEQUENCE [LARGE SCALE GENOMIC DNA]</scope>
</reference>
<dbReference type="AlphaFoldDB" id="A0A484K695"/>
<sequence>MGRHARITFLRAYAASASYLGYLNPGGLARFRDSHISARNHPAVGSRPRIYSLHNSPVVPTHIVPCGGFYLVSDLDPRPTMSSEEETRRC</sequence>
<accession>A0A484K695</accession>
<dbReference type="Proteomes" id="UP000595140">
    <property type="component" value="Unassembled WGS sequence"/>
</dbReference>